<reference evidence="3 4" key="1">
    <citation type="submission" date="2017-10" db="EMBL/GenBank/DDBJ databases">
        <title>Sequencing the genomes of 1000 actinobacteria strains.</title>
        <authorList>
            <person name="Klenk H.-P."/>
        </authorList>
    </citation>
    <scope>NUCLEOTIDE SEQUENCE [LARGE SCALE GENOMIC DNA]</scope>
    <source>
        <strain evidence="3 4">DSM 18966</strain>
    </source>
</reference>
<protein>
    <submittedName>
        <fullName evidence="3">Uncharacterized protein</fullName>
    </submittedName>
</protein>
<organism evidence="3 4">
    <name type="scientific">Sanguibacter antarcticus</name>
    <dbReference type="NCBI Taxonomy" id="372484"/>
    <lineage>
        <taxon>Bacteria</taxon>
        <taxon>Bacillati</taxon>
        <taxon>Actinomycetota</taxon>
        <taxon>Actinomycetes</taxon>
        <taxon>Micrococcales</taxon>
        <taxon>Sanguibacteraceae</taxon>
        <taxon>Sanguibacter</taxon>
    </lineage>
</organism>
<gene>
    <name evidence="3" type="ORF">ATL42_1160</name>
</gene>
<keyword evidence="2" id="KW-0812">Transmembrane</keyword>
<proteinExistence type="predicted"/>
<feature type="transmembrane region" description="Helical" evidence="2">
    <location>
        <begin position="250"/>
        <end position="270"/>
    </location>
</feature>
<evidence type="ECO:0000256" key="2">
    <source>
        <dbReference type="SAM" id="Phobius"/>
    </source>
</evidence>
<evidence type="ECO:0000313" key="4">
    <source>
        <dbReference type="Proteomes" id="UP000225548"/>
    </source>
</evidence>
<sequence>MQAVDTSDAPAAPARDVRRRRSTHVARALLGAALVVAGALYGVQAGALAAVVVPEPVDADLLVQADWPLSPLGTLAPGRPAHWVVDTWVVGTAEAEFTLELRKDGDLMTMTEGATTTVERCATAWVGLPDDPACESGWGDVAAVVPTDDYDAWSPVWMLSTKRAYEPVHLLVTIALDESPDTTNNPDLMGLTGNIALGVTATATTPLPDDEKPDAPPTPGSGSGDDVGLAPAPPASAPGGPSLPVTGADVLGLLLSAAAIASGGVLILGARRRVEDR</sequence>
<keyword evidence="4" id="KW-1185">Reference proteome</keyword>
<accession>A0A2A9E4Y4</accession>
<feature type="transmembrane region" description="Helical" evidence="2">
    <location>
        <begin position="28"/>
        <end position="53"/>
    </location>
</feature>
<dbReference type="Proteomes" id="UP000225548">
    <property type="component" value="Unassembled WGS sequence"/>
</dbReference>
<dbReference type="EMBL" id="PDJG01000001">
    <property type="protein sequence ID" value="PFG33292.1"/>
    <property type="molecule type" value="Genomic_DNA"/>
</dbReference>
<dbReference type="AlphaFoldDB" id="A0A2A9E4Y4"/>
<name>A0A2A9E4Y4_9MICO</name>
<feature type="region of interest" description="Disordered" evidence="1">
    <location>
        <begin position="203"/>
        <end position="243"/>
    </location>
</feature>
<keyword evidence="2" id="KW-0472">Membrane</keyword>
<comment type="caution">
    <text evidence="3">The sequence shown here is derived from an EMBL/GenBank/DDBJ whole genome shotgun (WGS) entry which is preliminary data.</text>
</comment>
<evidence type="ECO:0000313" key="3">
    <source>
        <dbReference type="EMBL" id="PFG33292.1"/>
    </source>
</evidence>
<keyword evidence="2" id="KW-1133">Transmembrane helix</keyword>
<evidence type="ECO:0000256" key="1">
    <source>
        <dbReference type="SAM" id="MobiDB-lite"/>
    </source>
</evidence>